<evidence type="ECO:0000259" key="1">
    <source>
        <dbReference type="Pfam" id="PF18922"/>
    </source>
</evidence>
<dbReference type="AlphaFoldDB" id="A0A167ZRE3"/>
<proteinExistence type="predicted"/>
<sequence length="287" mass="32725">MDYGLSRRVVSIALTLLAVIYIVKLMPKDLVVNAEPRIRDKVALISDTQYSPRLVPLILHFHAVLGPDWPIVFYTSNETVDTHLRDVNSSSAVWRRAVDSGAIDVRIIPDEFNLTTRRGVNLYLSRPWLWEQLAPAKHVLVFQTDAMICGNSHRTMDDFLDWDFIAAPLHVREKLYNGGLSLRNRTMMMEILSDPANNWEKETDAGTWTLGGEDIWFSRKMDLRGAHLPDFNQAITFACQHEWHISKSKEPLGYHKVHKVARSKLGEIAQWCPEIALAAPGTLTQQE</sequence>
<protein>
    <recommendedName>
        <fullName evidence="1">DUF5672 domain-containing protein</fullName>
    </recommendedName>
</protein>
<evidence type="ECO:0000313" key="2">
    <source>
        <dbReference type="EMBL" id="OAA67825.1"/>
    </source>
</evidence>
<comment type="caution">
    <text evidence="2">The sequence shown here is derived from an EMBL/GenBank/DDBJ whole genome shotgun (WGS) entry which is preliminary data.</text>
</comment>
<dbReference type="Pfam" id="PF18922">
    <property type="entry name" value="DUF5672"/>
    <property type="match status" value="1"/>
</dbReference>
<dbReference type="Proteomes" id="UP000076874">
    <property type="component" value="Unassembled WGS sequence"/>
</dbReference>
<dbReference type="InterPro" id="IPR043729">
    <property type="entry name" value="DUF5672"/>
</dbReference>
<reference evidence="2 3" key="1">
    <citation type="journal article" date="2016" name="Genome Biol. Evol.">
        <title>Divergent and convergent evolution of fungal pathogenicity.</title>
        <authorList>
            <person name="Shang Y."/>
            <person name="Xiao G."/>
            <person name="Zheng P."/>
            <person name="Cen K."/>
            <person name="Zhan S."/>
            <person name="Wang C."/>
        </authorList>
    </citation>
    <scope>NUCLEOTIDE SEQUENCE [LARGE SCALE GENOMIC DNA]</scope>
    <source>
        <strain evidence="2 3">RCEF 264</strain>
    </source>
</reference>
<organism evidence="2 3">
    <name type="scientific">Niveomyces insectorum RCEF 264</name>
    <dbReference type="NCBI Taxonomy" id="1081102"/>
    <lineage>
        <taxon>Eukaryota</taxon>
        <taxon>Fungi</taxon>
        <taxon>Dikarya</taxon>
        <taxon>Ascomycota</taxon>
        <taxon>Pezizomycotina</taxon>
        <taxon>Sordariomycetes</taxon>
        <taxon>Hypocreomycetidae</taxon>
        <taxon>Hypocreales</taxon>
        <taxon>Cordycipitaceae</taxon>
        <taxon>Niveomyces</taxon>
    </lineage>
</organism>
<evidence type="ECO:0000313" key="3">
    <source>
        <dbReference type="Proteomes" id="UP000076874"/>
    </source>
</evidence>
<dbReference type="EMBL" id="AZHD01000001">
    <property type="protein sequence ID" value="OAA67825.1"/>
    <property type="molecule type" value="Genomic_DNA"/>
</dbReference>
<name>A0A167ZRE3_9HYPO</name>
<feature type="domain" description="DUF5672" evidence="1">
    <location>
        <begin position="103"/>
        <end position="255"/>
    </location>
</feature>
<accession>A0A167ZRE3</accession>
<dbReference type="OrthoDB" id="10025998at2759"/>
<gene>
    <name evidence="2" type="ORF">SPI_00020</name>
</gene>
<keyword evidence="3" id="KW-1185">Reference proteome</keyword>
<dbReference type="STRING" id="1081102.A0A167ZRE3"/>